<dbReference type="InterPro" id="IPR016391">
    <property type="entry name" value="Coatomer_asu"/>
</dbReference>
<gene>
    <name evidence="18" type="ORF">STCU_09048</name>
</gene>
<evidence type="ECO:0000256" key="6">
    <source>
        <dbReference type="ARBA" id="ARBA00022892"/>
    </source>
</evidence>
<evidence type="ECO:0000256" key="3">
    <source>
        <dbReference type="ARBA" id="ARBA00022490"/>
    </source>
</evidence>
<dbReference type="InterPro" id="IPR001680">
    <property type="entry name" value="WD40_rpt"/>
</dbReference>
<dbReference type="Gene3D" id="2.130.10.10">
    <property type="entry name" value="YVTN repeat-like/Quinoprotein amine dehydrogenase"/>
    <property type="match status" value="1"/>
</dbReference>
<evidence type="ECO:0000259" key="16">
    <source>
        <dbReference type="Pfam" id="PF06957"/>
    </source>
</evidence>
<evidence type="ECO:0000259" key="17">
    <source>
        <dbReference type="Pfam" id="PF23953"/>
    </source>
</evidence>
<feature type="domain" description="COPA/B second beta-propeller" evidence="15">
    <location>
        <begin position="345"/>
        <end position="572"/>
    </location>
</feature>
<keyword evidence="6 12" id="KW-0931">ER-Golgi transport</keyword>
<evidence type="ECO:0000313" key="18">
    <source>
        <dbReference type="EMBL" id="EPY20327.1"/>
    </source>
</evidence>
<evidence type="ECO:0000256" key="5">
    <source>
        <dbReference type="ARBA" id="ARBA00022737"/>
    </source>
</evidence>
<dbReference type="GO" id="GO:0030126">
    <property type="term" value="C:COPI vesicle coat"/>
    <property type="evidence" value="ECO:0007669"/>
    <property type="project" value="UniProtKB-UniRule"/>
</dbReference>
<keyword evidence="8" id="KW-0689">Ribosomal protein</keyword>
<dbReference type="SUPFAM" id="SSF69322">
    <property type="entry name" value="Tricorn protease domain 2"/>
    <property type="match status" value="1"/>
</dbReference>
<dbReference type="PROSITE" id="PS50082">
    <property type="entry name" value="WD_REPEATS_2"/>
    <property type="match status" value="4"/>
</dbReference>
<keyword evidence="3 12" id="KW-0963">Cytoplasm</keyword>
<dbReference type="InterPro" id="IPR015943">
    <property type="entry name" value="WD40/YVTN_repeat-like_dom_sf"/>
</dbReference>
<evidence type="ECO:0000256" key="12">
    <source>
        <dbReference type="PIRNR" id="PIRNR003354"/>
    </source>
</evidence>
<keyword evidence="9 12" id="KW-0333">Golgi apparatus</keyword>
<sequence>MHVKLDIRSARVKGLCFHRSRPWVLCGLHTGVVQIWDYRMSTLVDTYSDHGGAVRGVDFHITQPLFCTGSDDQTVKVWNYVNRRCLYTLVGHMDYIRTTFFHEEQPWIISSSDDYTVRIWNWQSRVCIANLPAHHHYVMCARFHPTRELVISCSLDKTVRVWDIGHLRFRKQEAGITQDLLGSSDIQVTLQGEHAKGINWVAFNDNGGLFATASDDHTVVVWYLGNNELVKKFLPREHTDNVVCVSFLKDFVISCSEDRTVRVFGQNANATGYNTVSVMRRDMDRFWILSTLPSCNLIAAGHDTGLQVFKLFRERPPFLMVGGRLAFAYGNTLHHATLQGKTAETMNMKTHLKPPTAISFNPADNRVAVSYGKDGDACEVLEFSKGGFPVPGKDTYYVFNAASDVVFFGPNKLAYVNKDGHLTSMALSDNKEKTLPTTFRCLAVFHGPPGSVVCLSENGTHLYQVAQHSAVADVDIKGVKQAIWSKDYQKVALITKSSITVLTKRFKVVTTLSEPSARIKSAAFDETRDVLYYSTSNHLKYCFLRNGEVSTITTTKTAVYLVKADGDTIWLLTRGGKIITKVLDNVELNFKFMLHQQAFRDVLKLIQSNELKGQALVGYLHKHGYSEIALYFAKDPLTRFYLALECGALSTAKDAAEQLNDPTVWRRLADTAVNFGDIQLSQLCNAKAGNYYTSALQGLLTGNMPVVASVVDSSSDDNFKLQYGLYLEDFQQRIRLLLGAGQLPLAYLTAKSHGLSEVAESIKSKMDPAVAQNIEATKVFKPQESPKPTPRTENWPMLEMQESVFARFLRAPGQLDLLAREEVQLEDTAGTAWDDEDGSELGGDGSENGFAQANGGSQGSGAGEGGGWDDDDLDIDVNAVLTTTEGPQSDGGFVVPSALPSISHQWTESSNIAAFHVAAGSFDTALDLLRRQVGLINPTPLREHMLLLWASVNFSRPAVLTASAPYAVSAHGGSLAGAAPLLPLRNFQESLRAGYQLFVDGRFADAHTLFRDILLQSVLSVVRNDEEKIMLREVQSVAAEYTRALGVQLQLRGTEGASTEALELALYFTHFKLQRPHLALALAQAMSKAFKKKNLTTAARVARRLLELEPPKNKAQQAAAIIAEADKNPTDAAQLDYNDRNPYTLCSESLKPMYKGTVDFIRCSFCLSPAKPTYKGKLCSVCTIAQYGAECAGLQNQI</sequence>
<dbReference type="Gene3D" id="1.25.40.470">
    <property type="match status" value="1"/>
</dbReference>
<dbReference type="SMART" id="SM00320">
    <property type="entry name" value="WD40"/>
    <property type="match status" value="6"/>
</dbReference>
<dbReference type="CDD" id="cd22948">
    <property type="entry name" value="Coatomer_WDAD_alpha"/>
    <property type="match status" value="1"/>
</dbReference>
<dbReference type="InterPro" id="IPR006692">
    <property type="entry name" value="Beta-prop_COPA/B_2nd"/>
</dbReference>
<dbReference type="InterPro" id="IPR036322">
    <property type="entry name" value="WD40_repeat_dom_sf"/>
</dbReference>
<protein>
    <recommendedName>
        <fullName evidence="12">Coatomer subunit alpha</fullName>
    </recommendedName>
</protein>
<evidence type="ECO:0000256" key="14">
    <source>
        <dbReference type="SAM" id="MobiDB-lite"/>
    </source>
</evidence>
<evidence type="ECO:0000256" key="7">
    <source>
        <dbReference type="ARBA" id="ARBA00022927"/>
    </source>
</evidence>
<comment type="subcellular location">
    <subcellularLocation>
        <location evidence="12">Cytoplasm</location>
    </subcellularLocation>
    <subcellularLocation>
        <location evidence="1 12">Golgi apparatus membrane</location>
        <topology evidence="1 12">Peripheral membrane protein</topology>
        <orientation evidence="1">Cytoplasmic side</orientation>
    </subcellularLocation>
</comment>
<evidence type="ECO:0000256" key="2">
    <source>
        <dbReference type="ARBA" id="ARBA00022448"/>
    </source>
</evidence>
<dbReference type="GO" id="GO:1990904">
    <property type="term" value="C:ribonucleoprotein complex"/>
    <property type="evidence" value="ECO:0007669"/>
    <property type="project" value="UniProtKB-KW"/>
</dbReference>
<reference evidence="18 19" key="1">
    <citation type="journal article" date="2013" name="PLoS ONE">
        <title>Predicting the Proteins of Angomonas deanei, Strigomonas culicis and Their Respective Endosymbionts Reveals New Aspects of the Trypanosomatidae Family.</title>
        <authorList>
            <person name="Motta M.C."/>
            <person name="Martins A.C."/>
            <person name="de Souza S.S."/>
            <person name="Catta-Preta C.M."/>
            <person name="Silva R."/>
            <person name="Klein C.C."/>
            <person name="de Almeida L.G."/>
            <person name="de Lima Cunha O."/>
            <person name="Ciapina L.P."/>
            <person name="Brocchi M."/>
            <person name="Colabardini A.C."/>
            <person name="de Araujo Lima B."/>
            <person name="Machado C.R."/>
            <person name="de Almeida Soares C.M."/>
            <person name="Probst C.M."/>
            <person name="de Menezes C.B."/>
            <person name="Thompson C.E."/>
            <person name="Bartholomeu D.C."/>
            <person name="Gradia D.F."/>
            <person name="Pavoni D.P."/>
            <person name="Grisard E.C."/>
            <person name="Fantinatti-Garboggini F."/>
            <person name="Marchini F.K."/>
            <person name="Rodrigues-Luiz G.F."/>
            <person name="Wagner G."/>
            <person name="Goldman G.H."/>
            <person name="Fietto J.L."/>
            <person name="Elias M.C."/>
            <person name="Goldman M.H."/>
            <person name="Sagot M.F."/>
            <person name="Pereira M."/>
            <person name="Stoco P.H."/>
            <person name="de Mendonca-Neto R.P."/>
            <person name="Teixeira S.M."/>
            <person name="Maciel T.E."/>
            <person name="de Oliveira Mendes T.A."/>
            <person name="Urmenyi T.P."/>
            <person name="de Souza W."/>
            <person name="Schenkman S."/>
            <person name="de Vasconcelos A.T."/>
        </authorList>
    </citation>
    <scope>NUCLEOTIDE SEQUENCE [LARGE SCALE GENOMIC DNA]</scope>
</reference>
<dbReference type="PRINTS" id="PR00320">
    <property type="entry name" value="GPROTEINBRPT"/>
</dbReference>
<dbReference type="InterPro" id="IPR050844">
    <property type="entry name" value="Coatomer_complex_subunit"/>
</dbReference>
<proteinExistence type="predicted"/>
<keyword evidence="7 12" id="KW-0653">Protein transport</keyword>
<name>S9TPS8_9TRYP</name>
<keyword evidence="10 12" id="KW-0472">Membrane</keyword>
<accession>S9TPS8</accession>
<comment type="subunit">
    <text evidence="12">Oligomeric complex that consists of at least the alpha, beta, beta', gamma, delta, epsilon and zeta subunits.</text>
</comment>
<dbReference type="Proteomes" id="UP000015354">
    <property type="component" value="Unassembled WGS sequence"/>
</dbReference>
<dbReference type="EMBL" id="ATMH01009048">
    <property type="protein sequence ID" value="EPY20327.1"/>
    <property type="molecule type" value="Genomic_DNA"/>
</dbReference>
<dbReference type="GO" id="GO:0000139">
    <property type="term" value="C:Golgi membrane"/>
    <property type="evidence" value="ECO:0007669"/>
    <property type="project" value="UniProtKB-SubCell"/>
</dbReference>
<keyword evidence="19" id="KW-1185">Reference proteome</keyword>
<comment type="caution">
    <text evidence="18">The sequence shown here is derived from an EMBL/GenBank/DDBJ whole genome shotgun (WGS) entry which is preliminary data.</text>
</comment>
<dbReference type="GO" id="GO:0006891">
    <property type="term" value="P:intra-Golgi vesicle-mediated transport"/>
    <property type="evidence" value="ECO:0007669"/>
    <property type="project" value="TreeGrafter"/>
</dbReference>
<dbReference type="InterPro" id="IPR019775">
    <property type="entry name" value="WD40_repeat_CS"/>
</dbReference>
<feature type="repeat" description="WD" evidence="13">
    <location>
        <begin position="47"/>
        <end position="88"/>
    </location>
</feature>
<dbReference type="GO" id="GO:0005840">
    <property type="term" value="C:ribosome"/>
    <property type="evidence" value="ECO:0007669"/>
    <property type="project" value="UniProtKB-KW"/>
</dbReference>
<evidence type="ECO:0000256" key="4">
    <source>
        <dbReference type="ARBA" id="ARBA00022574"/>
    </source>
</evidence>
<evidence type="ECO:0000256" key="8">
    <source>
        <dbReference type="ARBA" id="ARBA00022980"/>
    </source>
</evidence>
<evidence type="ECO:0000256" key="10">
    <source>
        <dbReference type="ARBA" id="ARBA00023136"/>
    </source>
</evidence>
<dbReference type="Pfam" id="PF06957">
    <property type="entry name" value="COPI_C"/>
    <property type="match status" value="1"/>
</dbReference>
<evidence type="ECO:0000313" key="19">
    <source>
        <dbReference type="Proteomes" id="UP000015354"/>
    </source>
</evidence>
<dbReference type="Pfam" id="PF04053">
    <property type="entry name" value="B-prop_COPA_B_2nd"/>
    <property type="match status" value="1"/>
</dbReference>
<dbReference type="GO" id="GO:0006890">
    <property type="term" value="P:retrograde vesicle-mediated transport, Golgi to endoplasmic reticulum"/>
    <property type="evidence" value="ECO:0007669"/>
    <property type="project" value="TreeGrafter"/>
</dbReference>
<dbReference type="GO" id="GO:0006886">
    <property type="term" value="P:intracellular protein transport"/>
    <property type="evidence" value="ECO:0007669"/>
    <property type="project" value="UniProtKB-UniRule"/>
</dbReference>
<evidence type="ECO:0000256" key="1">
    <source>
        <dbReference type="ARBA" id="ARBA00004255"/>
    </source>
</evidence>
<feature type="compositionally biased region" description="Gly residues" evidence="14">
    <location>
        <begin position="856"/>
        <end position="866"/>
    </location>
</feature>
<dbReference type="OrthoDB" id="10261470at2759"/>
<feature type="domain" description="Coatomer alpha subunit C-terminal" evidence="16">
    <location>
        <begin position="825"/>
        <end position="1195"/>
    </location>
</feature>
<feature type="domain" description="COPA/B TPR" evidence="17">
    <location>
        <begin position="601"/>
        <end position="763"/>
    </location>
</feature>
<dbReference type="Pfam" id="PF23953">
    <property type="entry name" value="TPR_COPA_B"/>
    <property type="match status" value="1"/>
</dbReference>
<feature type="repeat" description="WD" evidence="13">
    <location>
        <begin position="191"/>
        <end position="232"/>
    </location>
</feature>
<dbReference type="GO" id="GO:0005198">
    <property type="term" value="F:structural molecule activity"/>
    <property type="evidence" value="ECO:0007669"/>
    <property type="project" value="InterPro"/>
</dbReference>
<dbReference type="AlphaFoldDB" id="S9TPS8"/>
<dbReference type="PROSITE" id="PS00678">
    <property type="entry name" value="WD_REPEATS_1"/>
    <property type="match status" value="1"/>
</dbReference>
<comment type="function">
    <text evidence="12">The coatomer is a cytosolic protein complex that binds to dilysine motifs and reversibly associates with Golgi non-clathrin-coated vesicles, which further mediate biosynthetic protein transport from the ER, via the Golgi up to the trans Golgi network.</text>
</comment>
<dbReference type="PIRSF" id="PIRSF003354">
    <property type="entry name" value="Coatomer_alpha_subunit"/>
    <property type="match status" value="1"/>
</dbReference>
<evidence type="ECO:0000256" key="13">
    <source>
        <dbReference type="PROSITE-ProRule" id="PRU00221"/>
    </source>
</evidence>
<dbReference type="PANTHER" id="PTHR19876">
    <property type="entry name" value="COATOMER"/>
    <property type="match status" value="1"/>
</dbReference>
<feature type="repeat" description="WD" evidence="13">
    <location>
        <begin position="131"/>
        <end position="164"/>
    </location>
</feature>
<dbReference type="FunFam" id="1.25.40.470:FF:000002">
    <property type="entry name" value="Coatomer subunit alpha"/>
    <property type="match status" value="1"/>
</dbReference>
<keyword evidence="2 12" id="KW-0813">Transport</keyword>
<dbReference type="GO" id="GO:0006888">
    <property type="term" value="P:endoplasmic reticulum to Golgi vesicle-mediated transport"/>
    <property type="evidence" value="ECO:0007669"/>
    <property type="project" value="InterPro"/>
</dbReference>
<dbReference type="InterPro" id="IPR056176">
    <property type="entry name" value="TPR_COPA_B"/>
</dbReference>
<feature type="region of interest" description="Disordered" evidence="14">
    <location>
        <begin position="827"/>
        <end position="873"/>
    </location>
</feature>
<evidence type="ECO:0000259" key="15">
    <source>
        <dbReference type="Pfam" id="PF04053"/>
    </source>
</evidence>
<dbReference type="SUPFAM" id="SSF50978">
    <property type="entry name" value="WD40 repeat-like"/>
    <property type="match status" value="1"/>
</dbReference>
<keyword evidence="5" id="KW-0677">Repeat</keyword>
<dbReference type="Pfam" id="PF00400">
    <property type="entry name" value="WD40"/>
    <property type="match status" value="5"/>
</dbReference>
<organism evidence="18 19">
    <name type="scientific">Strigomonas culicis</name>
    <dbReference type="NCBI Taxonomy" id="28005"/>
    <lineage>
        <taxon>Eukaryota</taxon>
        <taxon>Discoba</taxon>
        <taxon>Euglenozoa</taxon>
        <taxon>Kinetoplastea</taxon>
        <taxon>Metakinetoplastina</taxon>
        <taxon>Trypanosomatida</taxon>
        <taxon>Trypanosomatidae</taxon>
        <taxon>Strigomonadinae</taxon>
        <taxon>Strigomonas</taxon>
    </lineage>
</organism>
<keyword evidence="11" id="KW-0687">Ribonucleoprotein</keyword>
<dbReference type="InterPro" id="IPR020472">
    <property type="entry name" value="WD40_PAC1"/>
</dbReference>
<evidence type="ECO:0000256" key="11">
    <source>
        <dbReference type="ARBA" id="ARBA00023274"/>
    </source>
</evidence>
<dbReference type="PANTHER" id="PTHR19876:SF1">
    <property type="entry name" value="COATOMER SUBUNIT ALPHA"/>
    <property type="match status" value="1"/>
</dbReference>
<keyword evidence="4 13" id="KW-0853">WD repeat</keyword>
<feature type="repeat" description="WD" evidence="13">
    <location>
        <begin position="89"/>
        <end position="130"/>
    </location>
</feature>
<dbReference type="InterPro" id="IPR010714">
    <property type="entry name" value="Coatomer_asu_C"/>
</dbReference>
<dbReference type="InterPro" id="IPR047312">
    <property type="entry name" value="Coatomer_alpha_WD-assoc_reg"/>
</dbReference>
<dbReference type="PROSITE" id="PS50294">
    <property type="entry name" value="WD_REPEATS_REGION"/>
    <property type="match status" value="4"/>
</dbReference>
<dbReference type="CDD" id="cd00200">
    <property type="entry name" value="WD40"/>
    <property type="match status" value="1"/>
</dbReference>
<evidence type="ECO:0000256" key="9">
    <source>
        <dbReference type="ARBA" id="ARBA00023034"/>
    </source>
</evidence>